<dbReference type="Proteomes" id="UP000035642">
    <property type="component" value="Unassembled WGS sequence"/>
</dbReference>
<dbReference type="AlphaFoldDB" id="A0A0K0CXB1"/>
<evidence type="ECO:0000313" key="2">
    <source>
        <dbReference type="Proteomes" id="UP000035642"/>
    </source>
</evidence>
<keyword evidence="2" id="KW-1185">Reference proteome</keyword>
<feature type="region of interest" description="Disordered" evidence="1">
    <location>
        <begin position="1"/>
        <end position="26"/>
    </location>
</feature>
<sequence>MALRILSQTSMETRPDRDNGSSSEGLKTISVLSPSVLPLDNVGLANISACGERTVLAERLVAASIAGLGGA</sequence>
<accession>A0A0K0CXB1</accession>
<reference evidence="2" key="1">
    <citation type="submission" date="2012-09" db="EMBL/GenBank/DDBJ databases">
        <authorList>
            <person name="Martin A.A."/>
        </authorList>
    </citation>
    <scope>NUCLEOTIDE SEQUENCE</scope>
</reference>
<evidence type="ECO:0000313" key="3">
    <source>
        <dbReference type="WBParaSite" id="ACAC_0000218601-mRNA-1"/>
    </source>
</evidence>
<name>A0A0K0CXB1_ANGCA</name>
<proteinExistence type="predicted"/>
<dbReference type="WBParaSite" id="ACAC_0000218601-mRNA-1">
    <property type="protein sequence ID" value="ACAC_0000218601-mRNA-1"/>
    <property type="gene ID" value="ACAC_0000218601"/>
</dbReference>
<protein>
    <submittedName>
        <fullName evidence="3">Uncharacterized protein</fullName>
    </submittedName>
</protein>
<organism evidence="2 3">
    <name type="scientific">Angiostrongylus cantonensis</name>
    <name type="common">Rat lungworm</name>
    <dbReference type="NCBI Taxonomy" id="6313"/>
    <lineage>
        <taxon>Eukaryota</taxon>
        <taxon>Metazoa</taxon>
        <taxon>Ecdysozoa</taxon>
        <taxon>Nematoda</taxon>
        <taxon>Chromadorea</taxon>
        <taxon>Rhabditida</taxon>
        <taxon>Rhabditina</taxon>
        <taxon>Rhabditomorpha</taxon>
        <taxon>Strongyloidea</taxon>
        <taxon>Metastrongylidae</taxon>
        <taxon>Angiostrongylus</taxon>
    </lineage>
</organism>
<feature type="compositionally biased region" description="Polar residues" evidence="1">
    <location>
        <begin position="1"/>
        <end position="12"/>
    </location>
</feature>
<evidence type="ECO:0000256" key="1">
    <source>
        <dbReference type="SAM" id="MobiDB-lite"/>
    </source>
</evidence>
<reference evidence="3" key="2">
    <citation type="submission" date="2017-02" db="UniProtKB">
        <authorList>
            <consortium name="WormBaseParasite"/>
        </authorList>
    </citation>
    <scope>IDENTIFICATION</scope>
</reference>